<dbReference type="AlphaFoldDB" id="A0A9Q0Z0A3"/>
<dbReference type="EMBL" id="JAPFFM010000014">
    <property type="protein sequence ID" value="KAJ6716651.1"/>
    <property type="molecule type" value="Genomic_DNA"/>
</dbReference>
<proteinExistence type="predicted"/>
<protein>
    <submittedName>
        <fullName evidence="1">Uncharacterized protein</fullName>
    </submittedName>
</protein>
<keyword evidence="2" id="KW-1185">Reference proteome</keyword>
<organism evidence="1 2">
    <name type="scientific">Salix koriyanagi</name>
    <dbReference type="NCBI Taxonomy" id="2511006"/>
    <lineage>
        <taxon>Eukaryota</taxon>
        <taxon>Viridiplantae</taxon>
        <taxon>Streptophyta</taxon>
        <taxon>Embryophyta</taxon>
        <taxon>Tracheophyta</taxon>
        <taxon>Spermatophyta</taxon>
        <taxon>Magnoliopsida</taxon>
        <taxon>eudicotyledons</taxon>
        <taxon>Gunneridae</taxon>
        <taxon>Pentapetalae</taxon>
        <taxon>rosids</taxon>
        <taxon>fabids</taxon>
        <taxon>Malpighiales</taxon>
        <taxon>Salicaceae</taxon>
        <taxon>Saliceae</taxon>
        <taxon>Salix</taxon>
    </lineage>
</organism>
<gene>
    <name evidence="1" type="ORF">OIU74_009230</name>
</gene>
<comment type="caution">
    <text evidence="1">The sequence shown here is derived from an EMBL/GenBank/DDBJ whole genome shotgun (WGS) entry which is preliminary data.</text>
</comment>
<accession>A0A9Q0Z0A3</accession>
<reference evidence="1" key="1">
    <citation type="submission" date="2022-11" db="EMBL/GenBank/DDBJ databases">
        <authorList>
            <person name="Hyden B.L."/>
            <person name="Feng K."/>
            <person name="Yates T."/>
            <person name="Jawdy S."/>
            <person name="Smart L.B."/>
            <person name="Muchero W."/>
        </authorList>
    </citation>
    <scope>NUCLEOTIDE SEQUENCE</scope>
    <source>
        <tissue evidence="1">Shoot tip</tissue>
    </source>
</reference>
<evidence type="ECO:0000313" key="1">
    <source>
        <dbReference type="EMBL" id="KAJ6716651.1"/>
    </source>
</evidence>
<sequence>MCASLSLIPSLTSGSQLYTFHRILLSSRSARSKSYPFFTRSRVSMDSTVPLKESLLSSRPDFIYHAA</sequence>
<dbReference type="Proteomes" id="UP001151752">
    <property type="component" value="Chromosome 9"/>
</dbReference>
<reference evidence="1" key="2">
    <citation type="journal article" date="2023" name="Int. J. Mol. Sci.">
        <title>De Novo Assembly and Annotation of 11 Diverse Shrub Willow (Salix) Genomes Reveals Novel Gene Organization in Sex-Linked Regions.</title>
        <authorList>
            <person name="Hyden B."/>
            <person name="Feng K."/>
            <person name="Yates T.B."/>
            <person name="Jawdy S."/>
            <person name="Cereghino C."/>
            <person name="Smart L.B."/>
            <person name="Muchero W."/>
        </authorList>
    </citation>
    <scope>NUCLEOTIDE SEQUENCE</scope>
    <source>
        <tissue evidence="1">Shoot tip</tissue>
    </source>
</reference>
<evidence type="ECO:0000313" key="2">
    <source>
        <dbReference type="Proteomes" id="UP001151752"/>
    </source>
</evidence>
<name>A0A9Q0Z0A3_9ROSI</name>